<evidence type="ECO:0000259" key="3">
    <source>
        <dbReference type="Pfam" id="PF13304"/>
    </source>
</evidence>
<evidence type="ECO:0000313" key="5">
    <source>
        <dbReference type="EMBL" id="HGQ35639.1"/>
    </source>
</evidence>
<evidence type="ECO:0000313" key="6">
    <source>
        <dbReference type="EMBL" id="HGQ63958.1"/>
    </source>
</evidence>
<dbReference type="Pfam" id="PF13476">
    <property type="entry name" value="AAA_23"/>
    <property type="match status" value="1"/>
</dbReference>
<gene>
    <name evidence="6" type="ORF">ENU08_01785</name>
    <name evidence="5" type="ORF">ENU41_03055</name>
</gene>
<comment type="caution">
    <text evidence="6">The sequence shown here is derived from an EMBL/GenBank/DDBJ whole genome shotgun (WGS) entry which is preliminary data.</text>
</comment>
<dbReference type="PANTHER" id="PTHR32114">
    <property type="entry name" value="ABC TRANSPORTER ABCH.3"/>
    <property type="match status" value="1"/>
</dbReference>
<dbReference type="EMBL" id="DTCK01000016">
    <property type="protein sequence ID" value="HGQ35639.1"/>
    <property type="molecule type" value="Genomic_DNA"/>
</dbReference>
<feature type="domain" description="Rad50/SbcC-type AAA" evidence="4">
    <location>
        <begin position="28"/>
        <end position="310"/>
    </location>
</feature>
<dbReference type="GO" id="GO:0005524">
    <property type="term" value="F:ATP binding"/>
    <property type="evidence" value="ECO:0007669"/>
    <property type="project" value="InterPro"/>
</dbReference>
<dbReference type="SUPFAM" id="SSF52540">
    <property type="entry name" value="P-loop containing nucleoside triphosphate hydrolases"/>
    <property type="match status" value="1"/>
</dbReference>
<accession>A0A7C4JIT9</accession>
<dbReference type="GO" id="GO:0006302">
    <property type="term" value="P:double-strand break repair"/>
    <property type="evidence" value="ECO:0007669"/>
    <property type="project" value="InterPro"/>
</dbReference>
<dbReference type="InterPro" id="IPR038729">
    <property type="entry name" value="Rad50/SbcC_AAA"/>
</dbReference>
<dbReference type="GO" id="GO:0016887">
    <property type="term" value="F:ATP hydrolysis activity"/>
    <property type="evidence" value="ECO:0007669"/>
    <property type="project" value="InterPro"/>
</dbReference>
<dbReference type="EMBL" id="DTBD01000012">
    <property type="protein sequence ID" value="HGQ63958.1"/>
    <property type="molecule type" value="Genomic_DNA"/>
</dbReference>
<dbReference type="SUPFAM" id="SSF75712">
    <property type="entry name" value="Rad50 coiled-coil Zn hook"/>
    <property type="match status" value="1"/>
</dbReference>
<evidence type="ECO:0000256" key="2">
    <source>
        <dbReference type="SAM" id="Coils"/>
    </source>
</evidence>
<feature type="domain" description="ATPase AAA-type core" evidence="3">
    <location>
        <begin position="652"/>
        <end position="757"/>
    </location>
</feature>
<proteinExistence type="predicted"/>
<dbReference type="PANTHER" id="PTHR32114:SF2">
    <property type="entry name" value="ABC TRANSPORTER ABCH.3"/>
    <property type="match status" value="1"/>
</dbReference>
<feature type="coiled-coil region" evidence="2">
    <location>
        <begin position="192"/>
        <end position="267"/>
    </location>
</feature>
<sequence length="788" mass="90645">MLAKIKASNSKGCYHKVKQLLGPILIRSIKLTNILSHAQTQLEFTLGLTALVGPNGAGKSSVIDSVIYALFISPQNIRGFRGANRRSFLRAGATTGSIEVELSIGGKRYIVHRVVSAVRSDEATVYEVLEDGKKRIIASGVQQVLDYIRKLLLIPSVDSVRYTVISRQNEVGRLLEEQSSTRRELILKLLGLDELEKSRDILKEHLDQINSEKKLYDELKVNLEDVRKRIRDTQLTVDQDKDELNKLEEESRNLVEIIKRYEKLLELLKKYEILSKAVEIVNELKSIEQAIPVCREIMEVNLDDYISIMVMLKERKKEIDEALKKVNEINNELKSLLTKVFEELGISIPTETLDDTSKFVEVLEDYCRKIDSEKSLRKAELSIVRNSADVITVNTRCPLCGRELDNELKNRILSDIERRAQVASADIEKLDKLYAKVRRIVEDLKKLDRRKLELKARIDNSRRYLDDYLRRYRELKDKVEKVLEHAKGIPLFAKCWSYNTNTETLKCLSKLAIEYTKVYEEKLASLKRLVGNSVPIDDIVSVYESVKRDVVNLGFDVDKFDVRKVEIEYKEFLGKFNNVREKIGKIRGRLESNIKLLGELTIEENELEKKLTNIKRAIELQPVLDLLVNKLLGKDGLLAKVLTQEARRLIEKYTNIVLKELGMDFKVKINENFEIGVYTNLGELDVRSLSGGEMVSLAIALRIALAYTVFGRLPGFFILDEPTQFLDTERRRTVFEIIRRLSEKVPQVIVVTHDPEVEELADKVFYVSKEGGRSVIREKEKFVEVFRE</sequence>
<keyword evidence="1 2" id="KW-0175">Coiled coil</keyword>
<organism evidence="6">
    <name type="scientific">Ignisphaera aggregans</name>
    <dbReference type="NCBI Taxonomy" id="334771"/>
    <lineage>
        <taxon>Archaea</taxon>
        <taxon>Thermoproteota</taxon>
        <taxon>Thermoprotei</taxon>
        <taxon>Desulfurococcales</taxon>
        <taxon>Desulfurococcaceae</taxon>
        <taxon>Ignisphaera</taxon>
    </lineage>
</organism>
<dbReference type="InterPro" id="IPR003959">
    <property type="entry name" value="ATPase_AAA_core"/>
</dbReference>
<reference evidence="6" key="1">
    <citation type="journal article" date="2020" name="mSystems">
        <title>Genome- and Community-Level Interaction Insights into Carbon Utilization and Element Cycling Functions of Hydrothermarchaeota in Hydrothermal Sediment.</title>
        <authorList>
            <person name="Zhou Z."/>
            <person name="Liu Y."/>
            <person name="Xu W."/>
            <person name="Pan J."/>
            <person name="Luo Z.H."/>
            <person name="Li M."/>
        </authorList>
    </citation>
    <scope>NUCLEOTIDE SEQUENCE [LARGE SCALE GENOMIC DNA]</scope>
    <source>
        <strain evidence="6">SpSt-637</strain>
        <strain evidence="5">SpSt-667</strain>
    </source>
</reference>
<feature type="coiled-coil region" evidence="2">
    <location>
        <begin position="413"/>
        <end position="485"/>
    </location>
</feature>
<dbReference type="Gene3D" id="1.10.287.510">
    <property type="entry name" value="Helix hairpin bin"/>
    <property type="match status" value="1"/>
</dbReference>
<protein>
    <submittedName>
        <fullName evidence="6">SMC family ATPase</fullName>
    </submittedName>
</protein>
<feature type="coiled-coil region" evidence="2">
    <location>
        <begin position="309"/>
        <end position="339"/>
    </location>
</feature>
<evidence type="ECO:0000256" key="1">
    <source>
        <dbReference type="ARBA" id="ARBA00023054"/>
    </source>
</evidence>
<dbReference type="InterPro" id="IPR027417">
    <property type="entry name" value="P-loop_NTPase"/>
</dbReference>
<name>A0A7C4JIT9_9CREN</name>
<dbReference type="Pfam" id="PF13304">
    <property type="entry name" value="AAA_21"/>
    <property type="match status" value="1"/>
</dbReference>
<dbReference type="Gene3D" id="3.40.50.300">
    <property type="entry name" value="P-loop containing nucleotide triphosphate hydrolases"/>
    <property type="match status" value="2"/>
</dbReference>
<evidence type="ECO:0000259" key="4">
    <source>
        <dbReference type="Pfam" id="PF13476"/>
    </source>
</evidence>
<dbReference type="AlphaFoldDB" id="A0A7C4JIT9"/>